<proteinExistence type="predicted"/>
<evidence type="ECO:0000313" key="3">
    <source>
        <dbReference type="EMBL" id="KIM84500.1"/>
    </source>
</evidence>
<dbReference type="HOGENOM" id="CLU_622737_0_0_1"/>
<evidence type="ECO:0000313" key="4">
    <source>
        <dbReference type="Proteomes" id="UP000054166"/>
    </source>
</evidence>
<dbReference type="InParanoid" id="A0A0C3FJ91"/>
<organism evidence="3 4">
    <name type="scientific">Piloderma croceum (strain F 1598)</name>
    <dbReference type="NCBI Taxonomy" id="765440"/>
    <lineage>
        <taxon>Eukaryota</taxon>
        <taxon>Fungi</taxon>
        <taxon>Dikarya</taxon>
        <taxon>Basidiomycota</taxon>
        <taxon>Agaricomycotina</taxon>
        <taxon>Agaricomycetes</taxon>
        <taxon>Agaricomycetidae</taxon>
        <taxon>Atheliales</taxon>
        <taxon>Atheliaceae</taxon>
        <taxon>Piloderma</taxon>
    </lineage>
</organism>
<keyword evidence="2" id="KW-0472">Membrane</keyword>
<sequence>MTSTADLDLELQRIHPEPHMTRADITSAYHDQNPSQTMEAPGCDPSIHIGLRKAQAELNLFLADHIDKMTTLKRSLRTTPGSFEVNASTHLHYNENRHQDRSGSSVHASHATSRITNPLNVSSIHEPSSSQQNSEVQIQITASDGESASTGGRVEADAIPRRDSAVNALTPQFAGDNIAPSAAYTVVPATLTCDPLESHLRQIHIFLDSHMHNVRSLQNSIVTALTESGDGVLSPSSGSVPEEAEPLLPSLVPDIKQIHVSDNPREKAEKDRHQELSKQFSTLVLIATFLVSIILATMSLIQSIAPVARAATYMWGFLSLGIVFTAAMLAGMGASMTVFVSSTWMKGMLSPQFDNRLIICVVFLYIGTFFFIIMVGTYLLSDFIDQALGARISWAQLAFGSFILSTMAYDLYVVFLRLHPSRKVRDYLMSSRQFFYYWIQ</sequence>
<name>A0A0C3FJ91_PILCF</name>
<dbReference type="Proteomes" id="UP000054166">
    <property type="component" value="Unassembled WGS sequence"/>
</dbReference>
<keyword evidence="2" id="KW-1133">Transmembrane helix</keyword>
<feature type="transmembrane region" description="Helical" evidence="2">
    <location>
        <begin position="280"/>
        <end position="301"/>
    </location>
</feature>
<dbReference type="AlphaFoldDB" id="A0A0C3FJ91"/>
<reference evidence="4" key="2">
    <citation type="submission" date="2015-01" db="EMBL/GenBank/DDBJ databases">
        <title>Evolutionary Origins and Diversification of the Mycorrhizal Mutualists.</title>
        <authorList>
            <consortium name="DOE Joint Genome Institute"/>
            <consortium name="Mycorrhizal Genomics Consortium"/>
            <person name="Kohler A."/>
            <person name="Kuo A."/>
            <person name="Nagy L.G."/>
            <person name="Floudas D."/>
            <person name="Copeland A."/>
            <person name="Barry K.W."/>
            <person name="Cichocki N."/>
            <person name="Veneault-Fourrey C."/>
            <person name="LaButti K."/>
            <person name="Lindquist E.A."/>
            <person name="Lipzen A."/>
            <person name="Lundell T."/>
            <person name="Morin E."/>
            <person name="Murat C."/>
            <person name="Riley R."/>
            <person name="Ohm R."/>
            <person name="Sun H."/>
            <person name="Tunlid A."/>
            <person name="Henrissat B."/>
            <person name="Grigoriev I.V."/>
            <person name="Hibbett D.S."/>
            <person name="Martin F."/>
        </authorList>
    </citation>
    <scope>NUCLEOTIDE SEQUENCE [LARGE SCALE GENOMIC DNA]</scope>
    <source>
        <strain evidence="4">F 1598</strain>
    </source>
</reference>
<gene>
    <name evidence="3" type="ORF">PILCRDRAFT_6155</name>
</gene>
<protein>
    <submittedName>
        <fullName evidence="3">Uncharacterized protein</fullName>
    </submittedName>
</protein>
<accession>A0A0C3FJ91</accession>
<dbReference type="EMBL" id="KN832987">
    <property type="protein sequence ID" value="KIM84500.1"/>
    <property type="molecule type" value="Genomic_DNA"/>
</dbReference>
<keyword evidence="2" id="KW-0812">Transmembrane</keyword>
<feature type="transmembrane region" description="Helical" evidence="2">
    <location>
        <begin position="357"/>
        <end position="380"/>
    </location>
</feature>
<feature type="transmembrane region" description="Helical" evidence="2">
    <location>
        <begin position="313"/>
        <end position="345"/>
    </location>
</feature>
<feature type="compositionally biased region" description="Polar residues" evidence="1">
    <location>
        <begin position="102"/>
        <end position="136"/>
    </location>
</feature>
<feature type="region of interest" description="Disordered" evidence="1">
    <location>
        <begin position="97"/>
        <end position="136"/>
    </location>
</feature>
<reference evidence="3 4" key="1">
    <citation type="submission" date="2014-04" db="EMBL/GenBank/DDBJ databases">
        <authorList>
            <consortium name="DOE Joint Genome Institute"/>
            <person name="Kuo A."/>
            <person name="Tarkka M."/>
            <person name="Buscot F."/>
            <person name="Kohler A."/>
            <person name="Nagy L.G."/>
            <person name="Floudas D."/>
            <person name="Copeland A."/>
            <person name="Barry K.W."/>
            <person name="Cichocki N."/>
            <person name="Veneault-Fourrey C."/>
            <person name="LaButti K."/>
            <person name="Lindquist E.A."/>
            <person name="Lipzen A."/>
            <person name="Lundell T."/>
            <person name="Morin E."/>
            <person name="Murat C."/>
            <person name="Sun H."/>
            <person name="Tunlid A."/>
            <person name="Henrissat B."/>
            <person name="Grigoriev I.V."/>
            <person name="Hibbett D.S."/>
            <person name="Martin F."/>
            <person name="Nordberg H.P."/>
            <person name="Cantor M.N."/>
            <person name="Hua S.X."/>
        </authorList>
    </citation>
    <scope>NUCLEOTIDE SEQUENCE [LARGE SCALE GENOMIC DNA]</scope>
    <source>
        <strain evidence="3 4">F 1598</strain>
    </source>
</reference>
<evidence type="ECO:0000256" key="2">
    <source>
        <dbReference type="SAM" id="Phobius"/>
    </source>
</evidence>
<keyword evidence="4" id="KW-1185">Reference proteome</keyword>
<evidence type="ECO:0000256" key="1">
    <source>
        <dbReference type="SAM" id="MobiDB-lite"/>
    </source>
</evidence>
<feature type="transmembrane region" description="Helical" evidence="2">
    <location>
        <begin position="392"/>
        <end position="415"/>
    </location>
</feature>